<dbReference type="SUPFAM" id="SSF88659">
    <property type="entry name" value="Sigma3 and sigma4 domains of RNA polymerase sigma factors"/>
    <property type="match status" value="1"/>
</dbReference>
<dbReference type="NCBIfam" id="TIGR02937">
    <property type="entry name" value="sigma70-ECF"/>
    <property type="match status" value="1"/>
</dbReference>
<dbReference type="Pfam" id="PF08281">
    <property type="entry name" value="Sigma70_r4_2"/>
    <property type="match status" value="1"/>
</dbReference>
<keyword evidence="4" id="KW-0804">Transcription</keyword>
<comment type="similarity">
    <text evidence="1">Belongs to the sigma-70 factor family. ECF subfamily.</text>
</comment>
<proteinExistence type="inferred from homology"/>
<dbReference type="InterPro" id="IPR013324">
    <property type="entry name" value="RNA_pol_sigma_r3/r4-like"/>
</dbReference>
<dbReference type="Proteomes" id="UP001361239">
    <property type="component" value="Unassembled WGS sequence"/>
</dbReference>
<protein>
    <submittedName>
        <fullName evidence="7">Sigma-70 family RNA polymerase sigma factor</fullName>
    </submittedName>
</protein>
<dbReference type="InterPro" id="IPR039425">
    <property type="entry name" value="RNA_pol_sigma-70-like"/>
</dbReference>
<dbReference type="InterPro" id="IPR013249">
    <property type="entry name" value="RNA_pol_sigma70_r4_t2"/>
</dbReference>
<name>A0ABU8RUD8_9SPHN</name>
<dbReference type="Pfam" id="PF04542">
    <property type="entry name" value="Sigma70_r2"/>
    <property type="match status" value="1"/>
</dbReference>
<dbReference type="PANTHER" id="PTHR43133:SF63">
    <property type="entry name" value="RNA POLYMERASE SIGMA FACTOR FECI-RELATED"/>
    <property type="match status" value="1"/>
</dbReference>
<dbReference type="InterPro" id="IPR013325">
    <property type="entry name" value="RNA_pol_sigma_r2"/>
</dbReference>
<dbReference type="InterPro" id="IPR014284">
    <property type="entry name" value="RNA_pol_sigma-70_dom"/>
</dbReference>
<evidence type="ECO:0000256" key="3">
    <source>
        <dbReference type="ARBA" id="ARBA00023082"/>
    </source>
</evidence>
<dbReference type="CDD" id="cd06171">
    <property type="entry name" value="Sigma70_r4"/>
    <property type="match status" value="1"/>
</dbReference>
<keyword evidence="8" id="KW-1185">Reference proteome</keyword>
<dbReference type="Gene3D" id="1.10.1740.10">
    <property type="match status" value="1"/>
</dbReference>
<dbReference type="Gene3D" id="1.10.10.10">
    <property type="entry name" value="Winged helix-like DNA-binding domain superfamily/Winged helix DNA-binding domain"/>
    <property type="match status" value="1"/>
</dbReference>
<evidence type="ECO:0000313" key="7">
    <source>
        <dbReference type="EMBL" id="MEJ5976599.1"/>
    </source>
</evidence>
<dbReference type="PANTHER" id="PTHR43133">
    <property type="entry name" value="RNA POLYMERASE ECF-TYPE SIGMA FACTO"/>
    <property type="match status" value="1"/>
</dbReference>
<feature type="domain" description="RNA polymerase sigma-70 region 2" evidence="5">
    <location>
        <begin position="46"/>
        <end position="112"/>
    </location>
</feature>
<comment type="caution">
    <text evidence="7">The sequence shown here is derived from an EMBL/GenBank/DDBJ whole genome shotgun (WGS) entry which is preliminary data.</text>
</comment>
<evidence type="ECO:0000313" key="8">
    <source>
        <dbReference type="Proteomes" id="UP001361239"/>
    </source>
</evidence>
<evidence type="ECO:0000256" key="1">
    <source>
        <dbReference type="ARBA" id="ARBA00010641"/>
    </source>
</evidence>
<evidence type="ECO:0000256" key="4">
    <source>
        <dbReference type="ARBA" id="ARBA00023163"/>
    </source>
</evidence>
<dbReference type="InterPro" id="IPR036388">
    <property type="entry name" value="WH-like_DNA-bd_sf"/>
</dbReference>
<keyword evidence="2" id="KW-0805">Transcription regulation</keyword>
<evidence type="ECO:0000256" key="2">
    <source>
        <dbReference type="ARBA" id="ARBA00023015"/>
    </source>
</evidence>
<evidence type="ECO:0000259" key="5">
    <source>
        <dbReference type="Pfam" id="PF04542"/>
    </source>
</evidence>
<dbReference type="SUPFAM" id="SSF88946">
    <property type="entry name" value="Sigma2 domain of RNA polymerase sigma factors"/>
    <property type="match status" value="1"/>
</dbReference>
<accession>A0ABU8RUD8</accession>
<reference evidence="7 8" key="1">
    <citation type="submission" date="2024-03" db="EMBL/GenBank/DDBJ databases">
        <authorList>
            <person name="Jo J.-H."/>
        </authorList>
    </citation>
    <scope>NUCLEOTIDE SEQUENCE [LARGE SCALE GENOMIC DNA]</scope>
    <source>
        <strain evidence="7 8">PS1R-30</strain>
    </source>
</reference>
<organism evidence="7 8">
    <name type="scientific">Novosphingobium anseongense</name>
    <dbReference type="NCBI Taxonomy" id="3133436"/>
    <lineage>
        <taxon>Bacteria</taxon>
        <taxon>Pseudomonadati</taxon>
        <taxon>Pseudomonadota</taxon>
        <taxon>Alphaproteobacteria</taxon>
        <taxon>Sphingomonadales</taxon>
        <taxon>Sphingomonadaceae</taxon>
        <taxon>Novosphingobium</taxon>
    </lineage>
</organism>
<gene>
    <name evidence="7" type="ORF">WG901_08135</name>
</gene>
<dbReference type="RefSeq" id="WP_339586505.1">
    <property type="nucleotide sequence ID" value="NZ_JBBHJZ010000001.1"/>
</dbReference>
<sequence length="203" mass="22850">MPGEAHGDEHRALARGPSPLVRLKIWRYRRALAEGGDNADEDLAALYEAEAPRLRRRLTRSATPDRAADLVQSAFLRLLRIGRGRRDAIERPYCHLARVADNLAIDEMRRAEARATFVAIEEQGDHPAAADFQATLEARDILRRVDDAIHRLPDRTREIFLAHRFDDLTYAQIAARMGISVKTVEKHISLALRALHRASGGKP</sequence>
<dbReference type="InterPro" id="IPR007627">
    <property type="entry name" value="RNA_pol_sigma70_r2"/>
</dbReference>
<feature type="domain" description="RNA polymerase sigma factor 70 region 4 type 2" evidence="6">
    <location>
        <begin position="143"/>
        <end position="195"/>
    </location>
</feature>
<keyword evidence="3" id="KW-0731">Sigma factor</keyword>
<dbReference type="EMBL" id="JBBHJZ010000001">
    <property type="protein sequence ID" value="MEJ5976599.1"/>
    <property type="molecule type" value="Genomic_DNA"/>
</dbReference>
<evidence type="ECO:0000259" key="6">
    <source>
        <dbReference type="Pfam" id="PF08281"/>
    </source>
</evidence>